<protein>
    <submittedName>
        <fullName evidence="1">Uncharacterized protein</fullName>
    </submittedName>
</protein>
<dbReference type="OrthoDB" id="629492at2759"/>
<evidence type="ECO:0000313" key="1">
    <source>
        <dbReference type="EMBL" id="KAF6134115.1"/>
    </source>
</evidence>
<comment type="caution">
    <text evidence="1">The sequence shown here is derived from an EMBL/GenBank/DDBJ whole genome shotgun (WGS) entry which is preliminary data.</text>
</comment>
<gene>
    <name evidence="1" type="ORF">GIB67_013512</name>
</gene>
<sequence>MPTSTSEPIYGFVHETYVCNKALKEEYLRDASQAEGFVNETEKVHLKQLDYLKDVLNKAAEVDILTEVSLNSYFYLPPPRIELKKLKGWKVGSITHAPVSKHQLVPNFSIKELVQAFLKENGWA</sequence>
<dbReference type="AlphaFoldDB" id="A0A7J7KUT6"/>
<dbReference type="EMBL" id="JACGCM010002890">
    <property type="protein sequence ID" value="KAF6134115.1"/>
    <property type="molecule type" value="Genomic_DNA"/>
</dbReference>
<keyword evidence="2" id="KW-1185">Reference proteome</keyword>
<evidence type="ECO:0000313" key="2">
    <source>
        <dbReference type="Proteomes" id="UP000541444"/>
    </source>
</evidence>
<organism evidence="1 2">
    <name type="scientific">Kingdonia uniflora</name>
    <dbReference type="NCBI Taxonomy" id="39325"/>
    <lineage>
        <taxon>Eukaryota</taxon>
        <taxon>Viridiplantae</taxon>
        <taxon>Streptophyta</taxon>
        <taxon>Embryophyta</taxon>
        <taxon>Tracheophyta</taxon>
        <taxon>Spermatophyta</taxon>
        <taxon>Magnoliopsida</taxon>
        <taxon>Ranunculales</taxon>
        <taxon>Circaeasteraceae</taxon>
        <taxon>Kingdonia</taxon>
    </lineage>
</organism>
<name>A0A7J7KUT6_9MAGN</name>
<accession>A0A7J7KUT6</accession>
<proteinExistence type="predicted"/>
<reference evidence="1 2" key="1">
    <citation type="journal article" date="2020" name="IScience">
        <title>Genome Sequencing of the Endangered Kingdonia uniflora (Circaeasteraceae, Ranunculales) Reveals Potential Mechanisms of Evolutionary Specialization.</title>
        <authorList>
            <person name="Sun Y."/>
            <person name="Deng T."/>
            <person name="Zhang A."/>
            <person name="Moore M.J."/>
            <person name="Landis J.B."/>
            <person name="Lin N."/>
            <person name="Zhang H."/>
            <person name="Zhang X."/>
            <person name="Huang J."/>
            <person name="Zhang X."/>
            <person name="Sun H."/>
            <person name="Wang H."/>
        </authorList>
    </citation>
    <scope>NUCLEOTIDE SEQUENCE [LARGE SCALE GENOMIC DNA]</scope>
    <source>
        <strain evidence="1">TB1705</strain>
        <tissue evidence="1">Leaf</tissue>
    </source>
</reference>
<dbReference type="Proteomes" id="UP000541444">
    <property type="component" value="Unassembled WGS sequence"/>
</dbReference>